<dbReference type="InterPro" id="IPR029058">
    <property type="entry name" value="AB_hydrolase_fold"/>
</dbReference>
<keyword evidence="2" id="KW-1185">Reference proteome</keyword>
<sequence>MRHSPGSWLLGLLVACSVGCPFNTSIASSGPVSVADVQTSVGSLDGVPYRIDIPVHWNGDLVVLMHGYEPKGVPRQNPWPRNEEAPVFLSRGYAVAASAFASQGWAVGDAVEDSEKLRESFIKQHGKPRHAYVVGFSLGGLEALAAIERHGPPYSGALSVCGVNVSAPEIIARGVVTPLVVFDAYFPGVLPDLADPASPAMIDQDRIQEALKSHPASAARLADRLQETSATLPGALMLDYMVLREIEQRAGGMPVDTMKTSYVEFADDGAFNGRVRRYKGSPSAMAYLADNVTLTGKVTAPVVLQRNTFDQTVPSRFDTVYPGLAKAAGNASKVTVLPTVGEGHCAFTHEQIGEAFDVLVEKGSEARSR</sequence>
<dbReference type="PROSITE" id="PS51257">
    <property type="entry name" value="PROKAR_LIPOPROTEIN"/>
    <property type="match status" value="1"/>
</dbReference>
<dbReference type="Gene3D" id="3.40.50.1820">
    <property type="entry name" value="alpha/beta hydrolase"/>
    <property type="match status" value="1"/>
</dbReference>
<comment type="caution">
    <text evidence="1">The sequence shown here is derived from an EMBL/GenBank/DDBJ whole genome shotgun (WGS) entry which is preliminary data.</text>
</comment>
<dbReference type="Proteomes" id="UP000248926">
    <property type="component" value="Unassembled WGS sequence"/>
</dbReference>
<gene>
    <name evidence="1" type="ORF">CA260_07275</name>
</gene>
<protein>
    <recommendedName>
        <fullName evidence="3">Alpha/beta hydrolase</fullName>
    </recommendedName>
</protein>
<evidence type="ECO:0008006" key="3">
    <source>
        <dbReference type="Google" id="ProtNLM"/>
    </source>
</evidence>
<dbReference type="OrthoDB" id="7197847at2"/>
<organism evidence="1 2">
    <name type="scientific">Dyella jiangningensis</name>
    <dbReference type="NCBI Taxonomy" id="1379159"/>
    <lineage>
        <taxon>Bacteria</taxon>
        <taxon>Pseudomonadati</taxon>
        <taxon>Pseudomonadota</taxon>
        <taxon>Gammaproteobacteria</taxon>
        <taxon>Lysobacterales</taxon>
        <taxon>Rhodanobacteraceae</taxon>
        <taxon>Dyella</taxon>
    </lineage>
</organism>
<dbReference type="AlphaFoldDB" id="A0A328P5V8"/>
<dbReference type="SUPFAM" id="SSF53474">
    <property type="entry name" value="alpha/beta-Hydrolases"/>
    <property type="match status" value="1"/>
</dbReference>
<name>A0A328P5V8_9GAMM</name>
<dbReference type="EMBL" id="NFZS01000001">
    <property type="protein sequence ID" value="RAO77657.1"/>
    <property type="molecule type" value="Genomic_DNA"/>
</dbReference>
<accession>A0A328P5V8</accession>
<dbReference type="RefSeq" id="WP_111981890.1">
    <property type="nucleotide sequence ID" value="NZ_NFZS01000001.1"/>
</dbReference>
<proteinExistence type="predicted"/>
<reference evidence="1 2" key="1">
    <citation type="journal article" date="2018" name="Genet. Mol. Biol.">
        <title>The genome sequence of Dyella jiangningensis FCAV SCS01 from a lignocellulose-decomposing microbial consortium metagenome reveals potential for biotechnological applications.</title>
        <authorList>
            <person name="Desiderato J.G."/>
            <person name="Alvarenga D.O."/>
            <person name="Constancio M.T.L."/>
            <person name="Alves L.M.C."/>
            <person name="Varani A.M."/>
        </authorList>
    </citation>
    <scope>NUCLEOTIDE SEQUENCE [LARGE SCALE GENOMIC DNA]</scope>
    <source>
        <strain evidence="1 2">FCAV SCS01</strain>
    </source>
</reference>
<evidence type="ECO:0000313" key="1">
    <source>
        <dbReference type="EMBL" id="RAO77657.1"/>
    </source>
</evidence>
<evidence type="ECO:0000313" key="2">
    <source>
        <dbReference type="Proteomes" id="UP000248926"/>
    </source>
</evidence>